<name>A0A482MG83_9CAUD</name>
<dbReference type="EMBL" id="MK618716">
    <property type="protein sequence ID" value="QBQ72238.1"/>
    <property type="molecule type" value="Genomic_DNA"/>
</dbReference>
<evidence type="ECO:0000313" key="2">
    <source>
        <dbReference type="Proteomes" id="UP000308847"/>
    </source>
</evidence>
<proteinExistence type="predicted"/>
<sequence>MLANNTPYSISKKSGIPRQTVTDLKVGNTKIHDAKFKTIIKLYEYQRSLENEED</sequence>
<organism evidence="1 2">
    <name type="scientific">Staphylococcus phage Sebago</name>
    <dbReference type="NCBI Taxonomy" id="2557555"/>
    <lineage>
        <taxon>Viruses</taxon>
        <taxon>Duplodnaviria</taxon>
        <taxon>Heunggongvirae</taxon>
        <taxon>Uroviricota</taxon>
        <taxon>Caudoviricetes</taxon>
        <taxon>Azeredovirinae</taxon>
        <taxon>Phietavirus</taxon>
        <taxon>Phietavirus sebago</taxon>
    </lineage>
</organism>
<reference evidence="2" key="1">
    <citation type="submission" date="2019-03" db="EMBL/GenBank/DDBJ databases">
        <title>Complete Genome Sequence of Staphylococcus aureus Siphophage Sebago.</title>
        <authorList>
            <person name="Klotz K."/>
            <person name="Korn A."/>
            <person name="Newkirk H."/>
            <person name="Liu M."/>
            <person name="Ramsey J."/>
        </authorList>
    </citation>
    <scope>NUCLEOTIDE SEQUENCE [LARGE SCALE GENOMIC DNA]</scope>
</reference>
<protein>
    <submittedName>
        <fullName evidence="1">Uncharacterized protein</fullName>
    </submittedName>
</protein>
<gene>
    <name evidence="1" type="ORF">CPT_Sebago_002</name>
</gene>
<accession>A0A482MG83</accession>
<keyword evidence="2" id="KW-1185">Reference proteome</keyword>
<dbReference type="Proteomes" id="UP000308847">
    <property type="component" value="Segment"/>
</dbReference>
<evidence type="ECO:0000313" key="1">
    <source>
        <dbReference type="EMBL" id="QBQ72238.1"/>
    </source>
</evidence>